<reference evidence="18" key="1">
    <citation type="submission" date="2020-02" db="EMBL/GenBank/DDBJ databases">
        <authorList>
            <person name="Meier V. D."/>
        </authorList>
    </citation>
    <scope>NUCLEOTIDE SEQUENCE</scope>
    <source>
        <strain evidence="18">AVDCRST_MAG68</strain>
    </source>
</reference>
<feature type="domain" description="PAS" evidence="16">
    <location>
        <begin position="459"/>
        <end position="529"/>
    </location>
</feature>
<feature type="modified residue" description="4-aspartylphosphate" evidence="11">
    <location>
        <position position="1150"/>
    </location>
</feature>
<dbReference type="PROSITE" id="PS50112">
    <property type="entry name" value="PAS"/>
    <property type="match status" value="3"/>
</dbReference>
<dbReference type="SUPFAM" id="SSF55874">
    <property type="entry name" value="ATPase domain of HSP90 chaperone/DNA topoisomerase II/histidine kinase"/>
    <property type="match status" value="1"/>
</dbReference>
<dbReference type="Pfam" id="PF00072">
    <property type="entry name" value="Response_reg"/>
    <property type="match status" value="1"/>
</dbReference>
<dbReference type="PROSITE" id="PS50109">
    <property type="entry name" value="HIS_KIN"/>
    <property type="match status" value="1"/>
</dbReference>
<evidence type="ECO:0000259" key="17">
    <source>
        <dbReference type="PROSITE" id="PS50113"/>
    </source>
</evidence>
<evidence type="ECO:0000256" key="12">
    <source>
        <dbReference type="SAM" id="Coils"/>
    </source>
</evidence>
<keyword evidence="9" id="KW-0902">Two-component regulatory system</keyword>
<dbReference type="GO" id="GO:0009927">
    <property type="term" value="F:histidine phosphotransfer kinase activity"/>
    <property type="evidence" value="ECO:0007669"/>
    <property type="project" value="TreeGrafter"/>
</dbReference>
<dbReference type="InterPro" id="IPR035965">
    <property type="entry name" value="PAS-like_dom_sf"/>
</dbReference>
<feature type="domain" description="Response regulatory" evidence="15">
    <location>
        <begin position="1100"/>
        <end position="1217"/>
    </location>
</feature>
<evidence type="ECO:0000256" key="13">
    <source>
        <dbReference type="SAM" id="Phobius"/>
    </source>
</evidence>
<dbReference type="Pfam" id="PF13426">
    <property type="entry name" value="PAS_9"/>
    <property type="match status" value="1"/>
</dbReference>
<evidence type="ECO:0000313" key="18">
    <source>
        <dbReference type="EMBL" id="CAA9315077.1"/>
    </source>
</evidence>
<dbReference type="SMART" id="SM00387">
    <property type="entry name" value="HATPase_c"/>
    <property type="match status" value="1"/>
</dbReference>
<dbReference type="Pfam" id="PF16927">
    <property type="entry name" value="HisKA_7TM"/>
    <property type="match status" value="1"/>
</dbReference>
<keyword evidence="5" id="KW-0808">Transferase</keyword>
<dbReference type="Gene3D" id="3.40.50.2300">
    <property type="match status" value="1"/>
</dbReference>
<feature type="transmembrane region" description="Helical" evidence="13">
    <location>
        <begin position="181"/>
        <end position="199"/>
    </location>
</feature>
<keyword evidence="10 13" id="KW-0472">Membrane</keyword>
<feature type="domain" description="Histidine kinase" evidence="14">
    <location>
        <begin position="853"/>
        <end position="1074"/>
    </location>
</feature>
<keyword evidence="6" id="KW-0547">Nucleotide-binding</keyword>
<evidence type="ECO:0000256" key="10">
    <source>
        <dbReference type="ARBA" id="ARBA00023136"/>
    </source>
</evidence>
<dbReference type="SMART" id="SM00388">
    <property type="entry name" value="HisKA"/>
    <property type="match status" value="1"/>
</dbReference>
<comment type="subcellular location">
    <subcellularLocation>
        <location evidence="2">Membrane</location>
    </subcellularLocation>
</comment>
<feature type="coiled-coil region" evidence="12">
    <location>
        <begin position="819"/>
        <end position="853"/>
    </location>
</feature>
<name>A0A6J4KZ47_9BACT</name>
<dbReference type="GO" id="GO:0005524">
    <property type="term" value="F:ATP binding"/>
    <property type="evidence" value="ECO:0007669"/>
    <property type="project" value="UniProtKB-KW"/>
</dbReference>
<dbReference type="InterPro" id="IPR000700">
    <property type="entry name" value="PAS-assoc_C"/>
</dbReference>
<organism evidence="18">
    <name type="scientific">uncultured Gemmatimonadota bacterium</name>
    <dbReference type="NCBI Taxonomy" id="203437"/>
    <lineage>
        <taxon>Bacteria</taxon>
        <taxon>Pseudomonadati</taxon>
        <taxon>Gemmatimonadota</taxon>
        <taxon>environmental samples</taxon>
    </lineage>
</organism>
<keyword evidence="13" id="KW-0812">Transmembrane</keyword>
<protein>
    <recommendedName>
        <fullName evidence="3">histidine kinase</fullName>
        <ecNumber evidence="3">2.7.13.3</ecNumber>
    </recommendedName>
</protein>
<dbReference type="SUPFAM" id="SSF52172">
    <property type="entry name" value="CheY-like"/>
    <property type="match status" value="1"/>
</dbReference>
<dbReference type="SMART" id="SM00448">
    <property type="entry name" value="REC"/>
    <property type="match status" value="1"/>
</dbReference>
<dbReference type="AlphaFoldDB" id="A0A6J4KZ47"/>
<evidence type="ECO:0000256" key="3">
    <source>
        <dbReference type="ARBA" id="ARBA00012438"/>
    </source>
</evidence>
<evidence type="ECO:0000256" key="5">
    <source>
        <dbReference type="ARBA" id="ARBA00022679"/>
    </source>
</evidence>
<dbReference type="Pfam" id="PF00512">
    <property type="entry name" value="HisKA"/>
    <property type="match status" value="1"/>
</dbReference>
<dbReference type="Pfam" id="PF08448">
    <property type="entry name" value="PAS_4"/>
    <property type="match status" value="3"/>
</dbReference>
<dbReference type="FunFam" id="1.10.287.130:FF:000038">
    <property type="entry name" value="Sensory transduction histidine kinase"/>
    <property type="match status" value="1"/>
</dbReference>
<dbReference type="InterPro" id="IPR001610">
    <property type="entry name" value="PAC"/>
</dbReference>
<evidence type="ECO:0000256" key="4">
    <source>
        <dbReference type="ARBA" id="ARBA00022553"/>
    </source>
</evidence>
<dbReference type="InterPro" id="IPR005467">
    <property type="entry name" value="His_kinase_dom"/>
</dbReference>
<dbReference type="FunFam" id="3.30.565.10:FF:000006">
    <property type="entry name" value="Sensor histidine kinase WalK"/>
    <property type="match status" value="1"/>
</dbReference>
<feature type="domain" description="PAC" evidence="17">
    <location>
        <begin position="659"/>
        <end position="709"/>
    </location>
</feature>
<evidence type="ECO:0000256" key="6">
    <source>
        <dbReference type="ARBA" id="ARBA00022741"/>
    </source>
</evidence>
<dbReference type="Pfam" id="PF02518">
    <property type="entry name" value="HATPase_c"/>
    <property type="match status" value="1"/>
</dbReference>
<gene>
    <name evidence="18" type="ORF">AVDCRST_MAG68-1607</name>
</gene>
<dbReference type="InterPro" id="IPR013655">
    <property type="entry name" value="PAS_fold_3"/>
</dbReference>
<dbReference type="Gene3D" id="1.10.287.130">
    <property type="match status" value="1"/>
</dbReference>
<evidence type="ECO:0000256" key="2">
    <source>
        <dbReference type="ARBA" id="ARBA00004370"/>
    </source>
</evidence>
<dbReference type="Pfam" id="PF08447">
    <property type="entry name" value="PAS_3"/>
    <property type="match status" value="1"/>
</dbReference>
<feature type="domain" description="PAC" evidence="17">
    <location>
        <begin position="783"/>
        <end position="835"/>
    </location>
</feature>
<feature type="domain" description="PAS" evidence="16">
    <location>
        <begin position="240"/>
        <end position="286"/>
    </location>
</feature>
<dbReference type="EC" id="2.7.13.3" evidence="3"/>
<dbReference type="InterPro" id="IPR011006">
    <property type="entry name" value="CheY-like_superfamily"/>
</dbReference>
<feature type="transmembrane region" description="Helical" evidence="13">
    <location>
        <begin position="66"/>
        <end position="87"/>
    </location>
</feature>
<feature type="transmembrane region" description="Helical" evidence="13">
    <location>
        <begin position="34"/>
        <end position="54"/>
    </location>
</feature>
<comment type="catalytic activity">
    <reaction evidence="1">
        <text>ATP + protein L-histidine = ADP + protein N-phospho-L-histidine.</text>
        <dbReference type="EC" id="2.7.13.3"/>
    </reaction>
</comment>
<dbReference type="PROSITE" id="PS50110">
    <property type="entry name" value="RESPONSE_REGULATORY"/>
    <property type="match status" value="1"/>
</dbReference>
<dbReference type="InterPro" id="IPR036890">
    <property type="entry name" value="HATPase_C_sf"/>
</dbReference>
<evidence type="ECO:0000256" key="1">
    <source>
        <dbReference type="ARBA" id="ARBA00000085"/>
    </source>
</evidence>
<dbReference type="EMBL" id="CADCTW010000085">
    <property type="protein sequence ID" value="CAA9315077.1"/>
    <property type="molecule type" value="Genomic_DNA"/>
</dbReference>
<dbReference type="GO" id="GO:0005886">
    <property type="term" value="C:plasma membrane"/>
    <property type="evidence" value="ECO:0007669"/>
    <property type="project" value="TreeGrafter"/>
</dbReference>
<dbReference type="InterPro" id="IPR003661">
    <property type="entry name" value="HisK_dim/P_dom"/>
</dbReference>
<accession>A0A6J4KZ47</accession>
<evidence type="ECO:0000256" key="9">
    <source>
        <dbReference type="ARBA" id="ARBA00023012"/>
    </source>
</evidence>
<dbReference type="InterPro" id="IPR013656">
    <property type="entry name" value="PAS_4"/>
</dbReference>
<dbReference type="InterPro" id="IPR000014">
    <property type="entry name" value="PAS"/>
</dbReference>
<keyword evidence="13" id="KW-1133">Transmembrane helix</keyword>
<proteinExistence type="predicted"/>
<dbReference type="Gene3D" id="3.30.565.10">
    <property type="entry name" value="Histidine kinase-like ATPase, C-terminal domain"/>
    <property type="match status" value="1"/>
</dbReference>
<dbReference type="InterPro" id="IPR001789">
    <property type="entry name" value="Sig_transdc_resp-reg_receiver"/>
</dbReference>
<keyword evidence="4 11" id="KW-0597">Phosphoprotein</keyword>
<dbReference type="SMART" id="SM00091">
    <property type="entry name" value="PAS"/>
    <property type="match status" value="5"/>
</dbReference>
<sequence>MHWQPSPFLVPLLVSALVSGAIAAYALRHRGAHGALSLAAVGLCAAEWSLAFALFGASRDAAVRLWLLKAIHLGAGLIPLAWLAAVLVHTGRGRWVRSLPFAAVATAAVVPIVLAWTSEWHGLFFRSYGIAERGGRVVNAIRYGPAFGVHLGISWLLLSAAVVLLGVRVARLPRRHRGRDLALLLAVAIPWVGNVVHFLRPGFFPANPMPFLFTVSGVILGWAILRLRLIRVVPIARAALVDGMRDGVVVLDSEGIVVDLNPAARRVLGVAQGRGVGEPGREVLEPLAPGEELWAGTGVQRVSSGGRVFQITTSRVGGRRGGAAGRLVVLGDVTELAHKSSELEAIFRALPDLYFRLDAEGRILDHRSGAGGNPFGLPESLAGQRFQDVLPAAAVAGVGERLEEVRRTGALSTAEYSLPVEGVMRDFEARFLPFGEDQVITVVRDVTGRKEAERALQRSEEHFRALIENGSDLITIVDEWGRFRYHSPSVKRILGYDPEKLLGLDALRLMHPDDVEEAREALAAIAANPGTSRGVEFRCRAADGRWRVLEGVGRTLRPDSTAEGIVVNSRDITRRKSAGEALRASEESYRGLFDSLTELVSIQDLEGRFLNVNEAVVRTYGYTREELLGQTPAILADLERVDLADTMAHFRRARAGETQRFDWWGRRKDGSVFPKELVLSRSTYFGRDAVIAVGRDITDRKEAEEALRAAQEQQEALLNNIPDLAWLKDDQHRVLAVNEAVAFSAGVTREFCSGKTDFEIWPPAVAAKIRADDERVLRDGRQLVTEEAYLHPDGTEHYLETVKQPFRDHTGRIAGTVGIARDITERKRTEQALQRAKEEAERANRAKSEFLSRMSHELRTPMNSILGFGQVLARHPLTPDQHKGVEHILRAGRHLLNLINEVLDIARIESGRQPLVLEPVRAAHVVQEALALIRPLAAQHGCQLVSEVPPALPLQVQADQQRLTQVLLNLLSNAVKYNRRGGEVRVALDADDASAPEPRLRIAVHDTGPGIPPEKMDQLFVPFARLGAEDSGVEGTGLGLALSRPLIEAMGGRLSATSVPGEGSSFQVELVLVRDSAVTPDGFAGAAGEQPRPDAGSLATVLYIEDNVANLSLIEAILAVRPEITLLSALQGRLGLDLAVEHRPDLVLLDLNLPDLSGEEVLRRLQAEPRTADIPVIVISADATPESVKRLRASGVRAYLTKPLDVDLFLDAVDGVLGAAH</sequence>
<dbReference type="SMART" id="SM00086">
    <property type="entry name" value="PAC"/>
    <property type="match status" value="3"/>
</dbReference>
<dbReference type="Gene3D" id="3.30.450.20">
    <property type="entry name" value="PAS domain"/>
    <property type="match status" value="5"/>
</dbReference>
<evidence type="ECO:0000256" key="8">
    <source>
        <dbReference type="ARBA" id="ARBA00022840"/>
    </source>
</evidence>
<evidence type="ECO:0000256" key="11">
    <source>
        <dbReference type="PROSITE-ProRule" id="PRU00169"/>
    </source>
</evidence>
<keyword evidence="7" id="KW-0418">Kinase</keyword>
<evidence type="ECO:0000259" key="15">
    <source>
        <dbReference type="PROSITE" id="PS50110"/>
    </source>
</evidence>
<dbReference type="CDD" id="cd16922">
    <property type="entry name" value="HATPase_EvgS-ArcB-TorS-like"/>
    <property type="match status" value="1"/>
</dbReference>
<feature type="transmembrane region" description="Helical" evidence="13">
    <location>
        <begin position="99"/>
        <end position="118"/>
    </location>
</feature>
<dbReference type="PRINTS" id="PR00344">
    <property type="entry name" value="BCTRLSENSOR"/>
</dbReference>
<dbReference type="GO" id="GO:0000155">
    <property type="term" value="F:phosphorelay sensor kinase activity"/>
    <property type="evidence" value="ECO:0007669"/>
    <property type="project" value="InterPro"/>
</dbReference>
<dbReference type="CDD" id="cd00130">
    <property type="entry name" value="PAS"/>
    <property type="match status" value="4"/>
</dbReference>
<dbReference type="InterPro" id="IPR036097">
    <property type="entry name" value="HisK_dim/P_sf"/>
</dbReference>
<keyword evidence="12" id="KW-0175">Coiled coil</keyword>
<dbReference type="CDD" id="cd00082">
    <property type="entry name" value="HisKA"/>
    <property type="match status" value="1"/>
</dbReference>
<feature type="transmembrane region" description="Helical" evidence="13">
    <location>
        <begin position="147"/>
        <end position="169"/>
    </location>
</feature>
<dbReference type="NCBIfam" id="TIGR00229">
    <property type="entry name" value="sensory_box"/>
    <property type="match status" value="3"/>
</dbReference>
<feature type="domain" description="PAS" evidence="16">
    <location>
        <begin position="585"/>
        <end position="631"/>
    </location>
</feature>
<evidence type="ECO:0000259" key="16">
    <source>
        <dbReference type="PROSITE" id="PS50112"/>
    </source>
</evidence>
<dbReference type="SUPFAM" id="SSF55785">
    <property type="entry name" value="PYP-like sensor domain (PAS domain)"/>
    <property type="match status" value="5"/>
</dbReference>
<dbReference type="PANTHER" id="PTHR43047">
    <property type="entry name" value="TWO-COMPONENT HISTIDINE PROTEIN KINASE"/>
    <property type="match status" value="1"/>
</dbReference>
<dbReference type="InterPro" id="IPR004358">
    <property type="entry name" value="Sig_transdc_His_kin-like_C"/>
</dbReference>
<feature type="transmembrane region" description="Helical" evidence="13">
    <location>
        <begin position="6"/>
        <end position="27"/>
    </location>
</feature>
<dbReference type="PANTHER" id="PTHR43047:SF72">
    <property type="entry name" value="OSMOSENSING HISTIDINE PROTEIN KINASE SLN1"/>
    <property type="match status" value="1"/>
</dbReference>
<dbReference type="SUPFAM" id="SSF47384">
    <property type="entry name" value="Homodimeric domain of signal transducing histidine kinase"/>
    <property type="match status" value="1"/>
</dbReference>
<dbReference type="InterPro" id="IPR031621">
    <property type="entry name" value="HisKA_7TM"/>
</dbReference>
<keyword evidence="8" id="KW-0067">ATP-binding</keyword>
<dbReference type="InterPro" id="IPR003594">
    <property type="entry name" value="HATPase_dom"/>
</dbReference>
<evidence type="ECO:0000259" key="14">
    <source>
        <dbReference type="PROSITE" id="PS50109"/>
    </source>
</evidence>
<evidence type="ECO:0000256" key="7">
    <source>
        <dbReference type="ARBA" id="ARBA00022777"/>
    </source>
</evidence>
<dbReference type="PROSITE" id="PS50113">
    <property type="entry name" value="PAC"/>
    <property type="match status" value="2"/>
</dbReference>